<evidence type="ECO:0000313" key="4">
    <source>
        <dbReference type="Proteomes" id="UP000269044"/>
    </source>
</evidence>
<evidence type="ECO:0000313" key="2">
    <source>
        <dbReference type="EMBL" id="RMQ22327.1"/>
    </source>
</evidence>
<sequence>MLPLTAAQRILRGREKTMNNLRPLIRLSPISTVLSRKNPKILLSGSHQPTLLRYLDGWPRRRGGSCAFLIQFIDPQQSLSHFANDQFDLAVVQSPQTDNVGQVIRDLTRIARQGLITFG</sequence>
<evidence type="ECO:0008006" key="5">
    <source>
        <dbReference type="Google" id="ProtNLM"/>
    </source>
</evidence>
<evidence type="ECO:0000313" key="3">
    <source>
        <dbReference type="Proteomes" id="UP000267908"/>
    </source>
</evidence>
<organism evidence="1 3">
    <name type="scientific">Pseudomonas syringae pv. delphinii</name>
    <dbReference type="NCBI Taxonomy" id="192088"/>
    <lineage>
        <taxon>Bacteria</taxon>
        <taxon>Pseudomonadati</taxon>
        <taxon>Pseudomonadota</taxon>
        <taxon>Gammaproteobacteria</taxon>
        <taxon>Pseudomonadales</taxon>
        <taxon>Pseudomonadaceae</taxon>
        <taxon>Pseudomonas</taxon>
    </lineage>
</organism>
<dbReference type="Proteomes" id="UP000269044">
    <property type="component" value="Unassembled WGS sequence"/>
</dbReference>
<evidence type="ECO:0000313" key="1">
    <source>
        <dbReference type="EMBL" id="RMP10613.1"/>
    </source>
</evidence>
<dbReference type="EMBL" id="RBQG01000233">
    <property type="protein sequence ID" value="RMP10613.1"/>
    <property type="molecule type" value="Genomic_DNA"/>
</dbReference>
<accession>A0A0P9QG77</accession>
<gene>
    <name evidence="2" type="ORF">ALQ08_100116</name>
    <name evidence="1" type="ORF">ALQ28_100115</name>
</gene>
<name>A0A0P9QG77_9PSED</name>
<reference evidence="3 4" key="1">
    <citation type="submission" date="2018-08" db="EMBL/GenBank/DDBJ databases">
        <title>Recombination of ecologically and evolutionarily significant loci maintains genetic cohesion in the Pseudomonas syringae species complex.</title>
        <authorList>
            <person name="Dillon M."/>
            <person name="Thakur S."/>
            <person name="Almeida R.N.D."/>
            <person name="Weir B.S."/>
            <person name="Guttman D.S."/>
        </authorList>
    </citation>
    <scope>NUCLEOTIDE SEQUENCE [LARGE SCALE GENOMIC DNA]</scope>
    <source>
        <strain evidence="2 4">ICMP 13052</strain>
        <strain evidence="1 3">ICMP 4330</strain>
    </source>
</reference>
<comment type="caution">
    <text evidence="1">The sequence shown here is derived from an EMBL/GenBank/DDBJ whole genome shotgun (WGS) entry which is preliminary data.</text>
</comment>
<dbReference type="EMBL" id="RBRA01000199">
    <property type="protein sequence ID" value="RMQ22327.1"/>
    <property type="molecule type" value="Genomic_DNA"/>
</dbReference>
<dbReference type="Proteomes" id="UP000267908">
    <property type="component" value="Unassembled WGS sequence"/>
</dbReference>
<proteinExistence type="predicted"/>
<dbReference type="AlphaFoldDB" id="A0A0P9QG77"/>
<protein>
    <recommendedName>
        <fullName evidence="5">Class I SAM-dependent methyltransferase</fullName>
    </recommendedName>
</protein>